<dbReference type="InterPro" id="IPR051534">
    <property type="entry name" value="CBASS_pafABC_assoc_protein"/>
</dbReference>
<evidence type="ECO:0000313" key="4">
    <source>
        <dbReference type="Proteomes" id="UP001597079"/>
    </source>
</evidence>
<dbReference type="Proteomes" id="UP001597079">
    <property type="component" value="Unassembled WGS sequence"/>
</dbReference>
<dbReference type="RefSeq" id="WP_377944066.1">
    <property type="nucleotide sequence ID" value="NZ_JBHUCX010000044.1"/>
</dbReference>
<feature type="domain" description="WYL" evidence="1">
    <location>
        <begin position="144"/>
        <end position="217"/>
    </location>
</feature>
<reference evidence="4" key="1">
    <citation type="journal article" date="2019" name="Int. J. Syst. Evol. Microbiol.">
        <title>The Global Catalogue of Microorganisms (GCM) 10K type strain sequencing project: providing services to taxonomists for standard genome sequencing and annotation.</title>
        <authorList>
            <consortium name="The Broad Institute Genomics Platform"/>
            <consortium name="The Broad Institute Genome Sequencing Center for Infectious Disease"/>
            <person name="Wu L."/>
            <person name="Ma J."/>
        </authorList>
    </citation>
    <scope>NUCLEOTIDE SEQUENCE [LARGE SCALE GENOMIC DNA]</scope>
    <source>
        <strain evidence="4">CGMCC 1.12286</strain>
    </source>
</reference>
<dbReference type="Pfam" id="PF13280">
    <property type="entry name" value="WYL"/>
    <property type="match status" value="1"/>
</dbReference>
<dbReference type="PANTHER" id="PTHR34580">
    <property type="match status" value="1"/>
</dbReference>
<dbReference type="EMBL" id="JBHUCX010000044">
    <property type="protein sequence ID" value="MFD1676177.1"/>
    <property type="molecule type" value="Genomic_DNA"/>
</dbReference>
<feature type="domain" description="WCX" evidence="2">
    <location>
        <begin position="248"/>
        <end position="321"/>
    </location>
</feature>
<dbReference type="InterPro" id="IPR057727">
    <property type="entry name" value="WCX_dom"/>
</dbReference>
<name>A0ABW4JMW7_9BACL</name>
<evidence type="ECO:0000259" key="1">
    <source>
        <dbReference type="Pfam" id="PF13280"/>
    </source>
</evidence>
<keyword evidence="4" id="KW-1185">Reference proteome</keyword>
<evidence type="ECO:0000259" key="2">
    <source>
        <dbReference type="Pfam" id="PF25583"/>
    </source>
</evidence>
<sequence>MAGTKNRARLLHLIDLFHMETDEEHFLSLKEIQERLVDELRESVSLRALADDIEFLRERQRVIEATVAHGEKRYSMPRSDFEVHELRLLVDAIASARSITPSQTQRLIRKIQSLTSRYMGKKLENQIYLDGRVKEPNERLKYYITDLHEAIATQSKVTFQYAKYTPTKKRKLVHDGQVYVVSPYGLIWSSDYYYLIGEHEQVGQIKSFRVDRMENVALTKEHFRRPSFNVSEYVNRNFNMYSGPVEYLEIEFDNQLVNVVIDRFGSSVRMMPAEHERFRVRVQAGVSDGLVRWLMTWGGDARVISPLSLVERMRQEAKKMMERYTE</sequence>
<dbReference type="InterPro" id="IPR026881">
    <property type="entry name" value="WYL_dom"/>
</dbReference>
<evidence type="ECO:0000313" key="3">
    <source>
        <dbReference type="EMBL" id="MFD1676177.1"/>
    </source>
</evidence>
<gene>
    <name evidence="3" type="ORF">ACFSB2_15840</name>
</gene>
<protein>
    <submittedName>
        <fullName evidence="3">Helix-turn-helix transcriptional regulator</fullName>
    </submittedName>
</protein>
<comment type="caution">
    <text evidence="3">The sequence shown here is derived from an EMBL/GenBank/DDBJ whole genome shotgun (WGS) entry which is preliminary data.</text>
</comment>
<dbReference type="PROSITE" id="PS52050">
    <property type="entry name" value="WYL"/>
    <property type="match status" value="1"/>
</dbReference>
<accession>A0ABW4JMW7</accession>
<organism evidence="3 4">
    <name type="scientific">Alicyclobacillus fodiniaquatilis</name>
    <dbReference type="NCBI Taxonomy" id="1661150"/>
    <lineage>
        <taxon>Bacteria</taxon>
        <taxon>Bacillati</taxon>
        <taxon>Bacillota</taxon>
        <taxon>Bacilli</taxon>
        <taxon>Bacillales</taxon>
        <taxon>Alicyclobacillaceae</taxon>
        <taxon>Alicyclobacillus</taxon>
    </lineage>
</organism>
<proteinExistence type="predicted"/>
<dbReference type="PANTHER" id="PTHR34580:SF1">
    <property type="entry name" value="PROTEIN PAFC"/>
    <property type="match status" value="1"/>
</dbReference>
<dbReference type="Pfam" id="PF25583">
    <property type="entry name" value="WCX"/>
    <property type="match status" value="1"/>
</dbReference>